<evidence type="ECO:0000256" key="3">
    <source>
        <dbReference type="ARBA" id="ARBA00022741"/>
    </source>
</evidence>
<keyword evidence="5" id="KW-0347">Helicase</keyword>
<dbReference type="GO" id="GO:0003724">
    <property type="term" value="F:RNA helicase activity"/>
    <property type="evidence" value="ECO:0007669"/>
    <property type="project" value="InterPro"/>
</dbReference>
<dbReference type="GO" id="GO:0003723">
    <property type="term" value="F:RNA binding"/>
    <property type="evidence" value="ECO:0007669"/>
    <property type="project" value="InterPro"/>
</dbReference>
<evidence type="ECO:0000256" key="9">
    <source>
        <dbReference type="SAM" id="MobiDB-lite"/>
    </source>
</evidence>
<evidence type="ECO:0000259" key="10">
    <source>
        <dbReference type="PROSITE" id="PS51192"/>
    </source>
</evidence>
<dbReference type="InterPro" id="IPR048392">
    <property type="entry name" value="MTR4-like_stalk"/>
</dbReference>
<dbReference type="FunFam" id="1.10.3380.30:FF:000003">
    <property type="entry name" value="ATP dependent RNA helicase (Dob1)"/>
    <property type="match status" value="1"/>
</dbReference>
<keyword evidence="6" id="KW-0067">ATP-binding</keyword>
<dbReference type="GO" id="GO:0005634">
    <property type="term" value="C:nucleus"/>
    <property type="evidence" value="ECO:0007669"/>
    <property type="project" value="UniProtKB-SubCell"/>
</dbReference>
<dbReference type="SUPFAM" id="SSF52540">
    <property type="entry name" value="P-loop containing nucleoside triphosphate hydrolases"/>
    <property type="match status" value="1"/>
</dbReference>
<dbReference type="InterPro" id="IPR027417">
    <property type="entry name" value="P-loop_NTPase"/>
</dbReference>
<feature type="region of interest" description="Disordered" evidence="9">
    <location>
        <begin position="1"/>
        <end position="84"/>
    </location>
</feature>
<evidence type="ECO:0000313" key="13">
    <source>
        <dbReference type="Proteomes" id="UP000306954"/>
    </source>
</evidence>
<comment type="subcellular location">
    <subcellularLocation>
        <location evidence="1">Nucleus</location>
    </subcellularLocation>
</comment>
<comment type="caution">
    <text evidence="12">The sequence shown here is derived from an EMBL/GenBank/DDBJ whole genome shotgun (WGS) entry which is preliminary data.</text>
</comment>
<dbReference type="InterPro" id="IPR050699">
    <property type="entry name" value="RNA-DNA_Helicase"/>
</dbReference>
<dbReference type="Gene3D" id="3.40.50.300">
    <property type="entry name" value="P-loop containing nucleotide triphosphate hydrolases"/>
    <property type="match status" value="2"/>
</dbReference>
<dbReference type="Pfam" id="PF21408">
    <property type="entry name" value="MTR4-like_stalk"/>
    <property type="match status" value="1"/>
</dbReference>
<dbReference type="InterPro" id="IPR016438">
    <property type="entry name" value="SKI2-like"/>
</dbReference>
<dbReference type="EMBL" id="SPOF01000055">
    <property type="protein sequence ID" value="TIB08640.1"/>
    <property type="molecule type" value="Genomic_DNA"/>
</dbReference>
<evidence type="ECO:0000256" key="2">
    <source>
        <dbReference type="ARBA" id="ARBA00010140"/>
    </source>
</evidence>
<dbReference type="FunFam" id="3.40.50.300:FF:000141">
    <property type="entry name" value="ATP-dependent RNA helicase DOB1"/>
    <property type="match status" value="1"/>
</dbReference>
<evidence type="ECO:0000256" key="8">
    <source>
        <dbReference type="SAM" id="Coils"/>
    </source>
</evidence>
<feature type="domain" description="Helicase C-terminal" evidence="11">
    <location>
        <begin position="404"/>
        <end position="608"/>
    </location>
</feature>
<dbReference type="GO" id="GO:0016787">
    <property type="term" value="F:hydrolase activity"/>
    <property type="evidence" value="ECO:0007669"/>
    <property type="project" value="UniProtKB-KW"/>
</dbReference>
<dbReference type="FunFam" id="2.40.30.300:FF:000001">
    <property type="entry name" value="Mtr4 exosome RNA helicase"/>
    <property type="match status" value="1"/>
</dbReference>
<dbReference type="PANTHER" id="PTHR12131:SF7">
    <property type="entry name" value="EXOSOME RNA HELICASE MTR4"/>
    <property type="match status" value="1"/>
</dbReference>
<dbReference type="Gene3D" id="1.10.3380.30">
    <property type="match status" value="1"/>
</dbReference>
<evidence type="ECO:0000256" key="4">
    <source>
        <dbReference type="ARBA" id="ARBA00022801"/>
    </source>
</evidence>
<dbReference type="AlphaFoldDB" id="A0A4T0H0J4"/>
<dbReference type="SMART" id="SM00487">
    <property type="entry name" value="DEXDc"/>
    <property type="match status" value="1"/>
</dbReference>
<dbReference type="SMART" id="SM00490">
    <property type="entry name" value="HELICc"/>
    <property type="match status" value="1"/>
</dbReference>
<dbReference type="InterPro" id="IPR011545">
    <property type="entry name" value="DEAD/DEAH_box_helicase_dom"/>
</dbReference>
<evidence type="ECO:0000256" key="6">
    <source>
        <dbReference type="ARBA" id="ARBA00022840"/>
    </source>
</evidence>
<dbReference type="InterPro" id="IPR025696">
    <property type="entry name" value="Beta-barrel_MTR4"/>
</dbReference>
<dbReference type="PROSITE" id="PS51192">
    <property type="entry name" value="HELICASE_ATP_BIND_1"/>
    <property type="match status" value="1"/>
</dbReference>
<dbReference type="InterPro" id="IPR012961">
    <property type="entry name" value="Ski2/MTR4_C"/>
</dbReference>
<dbReference type="GO" id="GO:0005524">
    <property type="term" value="F:ATP binding"/>
    <property type="evidence" value="ECO:0007669"/>
    <property type="project" value="UniProtKB-KW"/>
</dbReference>
<evidence type="ECO:0000256" key="7">
    <source>
        <dbReference type="ARBA" id="ARBA00023242"/>
    </source>
</evidence>
<gene>
    <name evidence="12" type="ORF">E3P90_03625</name>
</gene>
<reference evidence="12 13" key="1">
    <citation type="submission" date="2019-03" db="EMBL/GenBank/DDBJ databases">
        <title>Sequencing 23 genomes of Wallemia ichthyophaga.</title>
        <authorList>
            <person name="Gostincar C."/>
        </authorList>
    </citation>
    <scope>NUCLEOTIDE SEQUENCE [LARGE SCALE GENOMIC DNA]</scope>
    <source>
        <strain evidence="12 13">EXF-8621</strain>
    </source>
</reference>
<dbReference type="PANTHER" id="PTHR12131">
    <property type="entry name" value="ATP-DEPENDENT RNA AND DNA HELICASE"/>
    <property type="match status" value="1"/>
</dbReference>
<dbReference type="CDD" id="cd18024">
    <property type="entry name" value="DEXHc_Mtr4-like"/>
    <property type="match status" value="1"/>
</dbReference>
<dbReference type="PIRSF" id="PIRSF005198">
    <property type="entry name" value="Antiviral_helicase_SKI2"/>
    <property type="match status" value="1"/>
</dbReference>
<dbReference type="InterPro" id="IPR001650">
    <property type="entry name" value="Helicase_C-like"/>
</dbReference>
<keyword evidence="4" id="KW-0378">Hydrolase</keyword>
<sequence length="1087" mass="121637">MEEDLFDVFDGPSEPVELSTSASKRAHSEDSDGDSKKTKIHDDEKSKSESKPAGGEGAAAPGVAPSDAASNTQNPNADDIYDRNQEPVPVELADEVETEATREVAAAAGLSGSVEDGDAAGQISLNHQVRHRVALPPNYPYVPISQHVPAEEPARAYPFTLDPFQRVSVNSIERDESVLVSAHTSAGKTVVAEYAIAQCLKRGERVVYTSPIKALSNQKYREMLADFGDVGLMTGDVTINPSASCLVMTTEILRSMLYRGSEIMREVSWVIFDEIHYMRDKERGVVWEETIILLPHKVRYVFLSATIPNAHEFAAWVCHTHNQPVHVVYTNYRPTPLQHYLFPAGGEGIHLVVDEKGQFREENFVKAMGALMDAGGEAPADAAKGGKNGKKGAKKGAGNKDQSDIYKIVKMIMMRNYNPVIVFAFSKRECENLALQMSKLEFNSDQERDMVSKVFNNAIANLNDEDKNLPQIQQILPLLRRGIGIHHGGLLPILKETIEILFQEGLLKVLFATETFSIGLNMPAKTVVFTNVRKFDGRDFRTLTGGEYIQMSGRAGRRGLDDRGIVIMMCDEKLEPTNAKGMVKGEADRLDSAFHLGYNMILNLMRVEGISPEYMLNRCFYQHQQTQSVPQLEKELKEMEAQRDELVVPEEGAITEYYNLKKQLEDFSSDIRQAQNLPTYALPFLQPGRLVKVKHHEMNFGWGVVVNYNKRVGPAKKPLPVDTKPQDTYIVDVLLNCAAGSSVPKDRNSNNADQSLTFRPCAAGEKGEAMVVPVLLSTLDGVSHIRLFLPKDLRPAQAKEQAYKSVREVQKRFPKGVAMLDPVENMNIKDEGFTKLINRVAILEKKLKENKLYSDERLEGIYASYENKLNLINKVKETKKRIQTTQDVIQLDELKCRKRVLRRLGFTSQADVIEMKGRVACEISTGDELLLTEMIFNGVFNQLSPEQSAAVLSCFVFDEKSEANQTLDNDLKAPLHILQEGARRIAKISLESKLSFDEEVYVRSFKVELMNVVMEWCKGKSFAHLCTLTDVFEGSIIRAFRRLQELLRQMSSAANAIGNNDLKEKFDKALELVDRPNSVVSCQSLYL</sequence>
<keyword evidence="7" id="KW-0539">Nucleus</keyword>
<dbReference type="Pfam" id="PF00270">
    <property type="entry name" value="DEAD"/>
    <property type="match status" value="1"/>
</dbReference>
<proteinExistence type="inferred from homology"/>
<feature type="region of interest" description="Disordered" evidence="9">
    <location>
        <begin position="378"/>
        <end position="399"/>
    </location>
</feature>
<feature type="coiled-coil region" evidence="8">
    <location>
        <begin position="622"/>
        <end position="677"/>
    </location>
</feature>
<dbReference type="CDD" id="cd18795">
    <property type="entry name" value="SF2_C_Ski2"/>
    <property type="match status" value="1"/>
</dbReference>
<accession>A0A4T0H0J4</accession>
<dbReference type="Pfam" id="PF08148">
    <property type="entry name" value="DSHCT"/>
    <property type="match status" value="1"/>
</dbReference>
<keyword evidence="3" id="KW-0547">Nucleotide-binding</keyword>
<feature type="compositionally biased region" description="Basic and acidic residues" evidence="9">
    <location>
        <begin position="26"/>
        <end position="50"/>
    </location>
</feature>
<dbReference type="GO" id="GO:0006401">
    <property type="term" value="P:RNA catabolic process"/>
    <property type="evidence" value="ECO:0007669"/>
    <property type="project" value="InterPro"/>
</dbReference>
<dbReference type="SMART" id="SM01142">
    <property type="entry name" value="DSHCT"/>
    <property type="match status" value="1"/>
</dbReference>
<dbReference type="PROSITE" id="PS51194">
    <property type="entry name" value="HELICASE_CTER"/>
    <property type="match status" value="1"/>
</dbReference>
<dbReference type="Gene3D" id="2.40.30.300">
    <property type="match status" value="1"/>
</dbReference>
<comment type="similarity">
    <text evidence="2">Belongs to the helicase family. SKI2 subfamily.</text>
</comment>
<dbReference type="FunFam" id="3.40.50.300:FF:000083">
    <property type="entry name" value="ATP-dependent RNA helicase DOB1"/>
    <property type="match status" value="1"/>
</dbReference>
<evidence type="ECO:0000259" key="11">
    <source>
        <dbReference type="PROSITE" id="PS51194"/>
    </source>
</evidence>
<organism evidence="12 13">
    <name type="scientific">Wallemia ichthyophaga</name>
    <dbReference type="NCBI Taxonomy" id="245174"/>
    <lineage>
        <taxon>Eukaryota</taxon>
        <taxon>Fungi</taxon>
        <taxon>Dikarya</taxon>
        <taxon>Basidiomycota</taxon>
        <taxon>Wallemiomycotina</taxon>
        <taxon>Wallemiomycetes</taxon>
        <taxon>Wallemiales</taxon>
        <taxon>Wallemiaceae</taxon>
        <taxon>Wallemia</taxon>
    </lineage>
</organism>
<feature type="domain" description="Helicase ATP-binding" evidence="10">
    <location>
        <begin position="169"/>
        <end position="325"/>
    </location>
</feature>
<evidence type="ECO:0000256" key="5">
    <source>
        <dbReference type="ARBA" id="ARBA00022806"/>
    </source>
</evidence>
<dbReference type="InterPro" id="IPR014001">
    <property type="entry name" value="Helicase_ATP-bd"/>
</dbReference>
<evidence type="ECO:0000256" key="1">
    <source>
        <dbReference type="ARBA" id="ARBA00004123"/>
    </source>
</evidence>
<evidence type="ECO:0008006" key="14">
    <source>
        <dbReference type="Google" id="ProtNLM"/>
    </source>
</evidence>
<dbReference type="Pfam" id="PF00271">
    <property type="entry name" value="Helicase_C"/>
    <property type="match status" value="1"/>
</dbReference>
<name>A0A4T0H0J4_WALIC</name>
<protein>
    <recommendedName>
        <fullName evidence="14">ATP-dependent RNA helicase mtr4</fullName>
    </recommendedName>
</protein>
<keyword evidence="8" id="KW-0175">Coiled coil</keyword>
<dbReference type="CDD" id="cd13154">
    <property type="entry name" value="KOW_Mtr4"/>
    <property type="match status" value="1"/>
</dbReference>
<feature type="compositionally biased region" description="Low complexity" evidence="9">
    <location>
        <begin position="58"/>
        <end position="70"/>
    </location>
</feature>
<dbReference type="Pfam" id="PF13234">
    <property type="entry name" value="MTR4_beta-barrel"/>
    <property type="match status" value="1"/>
</dbReference>
<dbReference type="Proteomes" id="UP000306954">
    <property type="component" value="Unassembled WGS sequence"/>
</dbReference>
<evidence type="ECO:0000313" key="12">
    <source>
        <dbReference type="EMBL" id="TIB08640.1"/>
    </source>
</evidence>
<dbReference type="GO" id="GO:0000460">
    <property type="term" value="P:maturation of 5.8S rRNA"/>
    <property type="evidence" value="ECO:0007669"/>
    <property type="project" value="TreeGrafter"/>
</dbReference>